<dbReference type="InterPro" id="IPR029058">
    <property type="entry name" value="AB_hydrolase_fold"/>
</dbReference>
<dbReference type="PANTHER" id="PTHR45856:SF11">
    <property type="entry name" value="FUNGAL LIPASE-LIKE DOMAIN-CONTAINING PROTEIN"/>
    <property type="match status" value="1"/>
</dbReference>
<proteinExistence type="predicted"/>
<dbReference type="Gene3D" id="3.40.50.1820">
    <property type="entry name" value="alpha/beta hydrolase"/>
    <property type="match status" value="2"/>
</dbReference>
<dbReference type="AlphaFoldDB" id="A0A1S7B4G5"/>
<dbReference type="Pfam" id="PF01764">
    <property type="entry name" value="Lipase_3"/>
    <property type="match status" value="1"/>
</dbReference>
<dbReference type="InterPro" id="IPR051218">
    <property type="entry name" value="Sec_MonoDiacylglyc_Lipase"/>
</dbReference>
<protein>
    <submittedName>
        <fullName evidence="2">NocR</fullName>
    </submittedName>
</protein>
<reference evidence="2" key="1">
    <citation type="journal article" date="2017" name="PLoS ONE">
        <title>The cyanobacterial metabolite nocuolin a is a natural oxadiazine that triggers apoptosis in human cancer cells.</title>
        <authorList>
            <person name="Voracova K."/>
            <person name="Hajek J."/>
            <person name="Mares J."/>
            <person name="Urajova P."/>
            <person name="Kuzma M."/>
            <person name="Cheel J."/>
            <person name="Villunger A."/>
            <person name="Kapuscik A."/>
            <person name="Bally M."/>
            <person name="Novak P."/>
            <person name="Kabelac M."/>
            <person name="Krumschnabel G."/>
            <person name="Lukes M."/>
            <person name="Voloshko L."/>
            <person name="Kopecky J."/>
            <person name="Hrouzek P."/>
        </authorList>
    </citation>
    <scope>NUCLEOTIDE SEQUENCE</scope>
    <source>
        <strain evidence="2">HBU26</strain>
    </source>
</reference>
<dbReference type="CDD" id="cd00741">
    <property type="entry name" value="Lipase"/>
    <property type="match status" value="1"/>
</dbReference>
<dbReference type="SUPFAM" id="SSF53474">
    <property type="entry name" value="alpha/beta-Hydrolases"/>
    <property type="match status" value="1"/>
</dbReference>
<name>A0A1S7B4G5_9CYAN</name>
<evidence type="ECO:0000259" key="1">
    <source>
        <dbReference type="Pfam" id="PF01764"/>
    </source>
</evidence>
<dbReference type="EMBL" id="KY594676">
    <property type="protein sequence ID" value="AQX77696.1"/>
    <property type="molecule type" value="Genomic_DNA"/>
</dbReference>
<dbReference type="PANTHER" id="PTHR45856">
    <property type="entry name" value="ALPHA/BETA-HYDROLASES SUPERFAMILY PROTEIN"/>
    <property type="match status" value="1"/>
</dbReference>
<dbReference type="GO" id="GO:0006629">
    <property type="term" value="P:lipid metabolic process"/>
    <property type="evidence" value="ECO:0007669"/>
    <property type="project" value="InterPro"/>
</dbReference>
<dbReference type="InterPro" id="IPR002921">
    <property type="entry name" value="Fungal_lipase-type"/>
</dbReference>
<gene>
    <name evidence="2" type="primary">nocR</name>
</gene>
<accession>A0A1S7B4G5</accession>
<organism evidence="2">
    <name type="scientific">Nodularia sp. HBU26</name>
    <dbReference type="NCBI Taxonomy" id="1966654"/>
    <lineage>
        <taxon>Bacteria</taxon>
        <taxon>Bacillati</taxon>
        <taxon>Cyanobacteriota</taxon>
        <taxon>Cyanophyceae</taxon>
        <taxon>Nostocales</taxon>
        <taxon>Nodulariaceae</taxon>
        <taxon>Nodularia</taxon>
    </lineage>
</organism>
<evidence type="ECO:0000313" key="2">
    <source>
        <dbReference type="EMBL" id="AQX77696.1"/>
    </source>
</evidence>
<sequence>MTISLKLRKGFSFDEAILMTTLSKYAYDVFQYDDGSVDDVELKTIYKALYKNQGWELVHTIRNDDTNNRGLILKNTQSGVAHQYAVSFRGTAGMDNGSIDLDGVVSDVDWKLVDYGALAIQRARVVRGFNLAFESIADEIQFFFKTLRGELKPSDFRKLYQLPPLRKFACLTALADAGAIRLGAEFDEQAQHLVQQVFADGEIDDDEELAEVLTFLEEELLSKLTPLNEQIEVWVTGHSLGGSLCQLGGLALRRWFGPADTGGLLIKVYAIAACKIGNQEFVDFYNQQIGEELSYRIENTLDAIPNIPLDAPFPISAIAPEGLKIGNVFLGKFFNGGKPISVTGLGGQSSSISFGGFGSIPFTVPFPHSPETYIQLLQEQQQFWQDLARPAKDVLRPFLLDLLHDEQKTDVNRQEISDLNGNKTTRSVKNNDDITIIK</sequence>
<feature type="domain" description="Fungal lipase-type" evidence="1">
    <location>
        <begin position="217"/>
        <end position="309"/>
    </location>
</feature>